<evidence type="ECO:0000313" key="1">
    <source>
        <dbReference type="EMBL" id="CCI50135.1"/>
    </source>
</evidence>
<dbReference type="Gene3D" id="3.30.1140.40">
    <property type="entry name" value="Tctex-1"/>
    <property type="match status" value="1"/>
</dbReference>
<organism evidence="1 2">
    <name type="scientific">Albugo candida</name>
    <dbReference type="NCBI Taxonomy" id="65357"/>
    <lineage>
        <taxon>Eukaryota</taxon>
        <taxon>Sar</taxon>
        <taxon>Stramenopiles</taxon>
        <taxon>Oomycota</taxon>
        <taxon>Peronosporomycetes</taxon>
        <taxon>Albuginales</taxon>
        <taxon>Albuginaceae</taxon>
        <taxon>Albugo</taxon>
    </lineage>
</organism>
<dbReference type="Proteomes" id="UP000053237">
    <property type="component" value="Unassembled WGS sequence"/>
</dbReference>
<dbReference type="Pfam" id="PF03645">
    <property type="entry name" value="Tctex-1"/>
    <property type="match status" value="1"/>
</dbReference>
<dbReference type="AlphaFoldDB" id="A0A024GTT2"/>
<comment type="caution">
    <text evidence="1">The sequence shown here is derived from an EMBL/GenBank/DDBJ whole genome shotgun (WGS) entry which is preliminary data.</text>
</comment>
<accession>A0A024GTT2</accession>
<dbReference type="InParanoid" id="A0A024GTT2"/>
<proteinExistence type="predicted"/>
<dbReference type="InterPro" id="IPR005334">
    <property type="entry name" value="Tctex-1-like"/>
</dbReference>
<evidence type="ECO:0000313" key="2">
    <source>
        <dbReference type="Proteomes" id="UP000053237"/>
    </source>
</evidence>
<dbReference type="OrthoDB" id="10059120at2759"/>
<dbReference type="InterPro" id="IPR038586">
    <property type="entry name" value="Tctex-1-like_sf"/>
</dbReference>
<dbReference type="STRING" id="65357.A0A024GTT2"/>
<name>A0A024GTT2_9STRA</name>
<gene>
    <name evidence="1" type="ORF">BN9_116530</name>
</gene>
<reference evidence="1 2" key="1">
    <citation type="submission" date="2012-05" db="EMBL/GenBank/DDBJ databases">
        <title>Recombination and specialization in a pathogen metapopulation.</title>
        <authorList>
            <person name="Gardiner A."/>
            <person name="Kemen E."/>
            <person name="Schultz-Larsen T."/>
            <person name="MacLean D."/>
            <person name="Van Oosterhout C."/>
            <person name="Jones J.D.G."/>
        </authorList>
    </citation>
    <scope>NUCLEOTIDE SEQUENCE [LARGE SCALE GENOMIC DNA]</scope>
    <source>
        <strain evidence="1 2">Ac Nc2</strain>
    </source>
</reference>
<sequence length="176" mass="20383">MNDDFQSSEDLAFVAEETERIAITCVESTLKDELYDDAKVAEWVDTICEKIVKELGDLRKPLKYIGMCTCKESLWLISELQKMDLGFIPLFRVIGTLSVMQCMEQTCYFCIIHMNIGWSKRKFLSDMDPTILLGILLVALRLTWSQDGRIYVILMSFGFLQDRQKMSFAEHSTFTF</sequence>
<protein>
    <submittedName>
        <fullName evidence="1">Uncharacterized protein</fullName>
    </submittedName>
</protein>
<dbReference type="EMBL" id="CAIX01000398">
    <property type="protein sequence ID" value="CCI50135.1"/>
    <property type="molecule type" value="Genomic_DNA"/>
</dbReference>
<keyword evidence="2" id="KW-1185">Reference proteome</keyword>